<dbReference type="EMBL" id="VAUP01000028">
    <property type="protein sequence ID" value="TLX42421.1"/>
    <property type="molecule type" value="Genomic_DNA"/>
</dbReference>
<organism evidence="1 2">
    <name type="scientific">Xanthobacter autotrophicus</name>
    <dbReference type="NCBI Taxonomy" id="280"/>
    <lineage>
        <taxon>Bacteria</taxon>
        <taxon>Pseudomonadati</taxon>
        <taxon>Pseudomonadota</taxon>
        <taxon>Alphaproteobacteria</taxon>
        <taxon>Hyphomicrobiales</taxon>
        <taxon>Xanthobacteraceae</taxon>
        <taxon>Xanthobacter</taxon>
    </lineage>
</organism>
<dbReference type="RefSeq" id="WP_138399788.1">
    <property type="nucleotide sequence ID" value="NZ_JBAFVI010000008.1"/>
</dbReference>
<gene>
    <name evidence="1" type="ORF">FBQ73_12245</name>
</gene>
<reference evidence="1 2" key="1">
    <citation type="submission" date="2019-05" db="EMBL/GenBank/DDBJ databases">
        <authorList>
            <person name="Zhou X."/>
        </authorList>
    </citation>
    <scope>NUCLEOTIDE SEQUENCE [LARGE SCALE GENOMIC DNA]</scope>
    <source>
        <strain evidence="1 2">DSM 432</strain>
    </source>
</reference>
<dbReference type="AlphaFoldDB" id="A0A6C1KF87"/>
<dbReference type="OrthoDB" id="5569723at2"/>
<accession>A0A6C1KF87</accession>
<comment type="caution">
    <text evidence="1">The sequence shown here is derived from an EMBL/GenBank/DDBJ whole genome shotgun (WGS) entry which is preliminary data.</text>
</comment>
<dbReference type="Proteomes" id="UP000305131">
    <property type="component" value="Unassembled WGS sequence"/>
</dbReference>
<dbReference type="GeneID" id="95774225"/>
<evidence type="ECO:0000313" key="1">
    <source>
        <dbReference type="EMBL" id="TLX42421.1"/>
    </source>
</evidence>
<proteinExistence type="predicted"/>
<protein>
    <submittedName>
        <fullName evidence="1">Uncharacterized protein</fullName>
    </submittedName>
</protein>
<evidence type="ECO:0000313" key="2">
    <source>
        <dbReference type="Proteomes" id="UP000305131"/>
    </source>
</evidence>
<name>A0A6C1KF87_XANAU</name>
<sequence>MARAQTAYLSRSDVPARPALQQALNALKLKLVLDDGYVPFESSGYLPCTLDGEDAGFTLRFSDVDAGAPRSPVLAEALGGRDVALDFKWSGDVREQVSAMGVCAALAGSFGALVHDPDKDVILDAAKLLARAKAGLEEL</sequence>